<name>A0A834ZXG5_TETSI</name>
<dbReference type="OrthoDB" id="566138at2759"/>
<dbReference type="Gene3D" id="3.90.1300.10">
    <property type="entry name" value="Amidase signature (AS) domain"/>
    <property type="match status" value="1"/>
</dbReference>
<sequence>METVLPLFSETKKSEGRGEKERRIVNFMEIRELPSLDLVVAVQASEARICHLLPLGIGFLEHPTPQQEQGSHVFQPLAQRGTHRVGDVGEGVATDDREHGSCTGFSVNHFPILSNRFPDRLESFPQSSRDVSQAFPKNEETASLSFPERVSWEARFSWGAVTRSLNCSVTFCPDFCLFLGPPFDDDDWTGPIGRTVSDAVYLLDVIVGYDPRDEITKKAAQYIPSGGYKKFLKTDGLNGKRLGNLWHYFKGIYENSPISDKFQQHFDTMTKNGACLINDLKISDFETVMNASEEVLALKYEFKRDLSIYLSNLLKSEIRSLADAISFNEANPDLEKLHKYGQTLFIESEKTTLPNNEYTEAVDKLMMLSKEGFEKFMTDNNLDAMVAPEAFGAGILAAGGYPGIVVPAGFKPDGVPFGILFGGLRGSDATLIEIAYAFEQATKIRKPPTLPT</sequence>
<organism evidence="2 3">
    <name type="scientific">Tetracentron sinense</name>
    <name type="common">Spur-leaf</name>
    <dbReference type="NCBI Taxonomy" id="13715"/>
    <lineage>
        <taxon>Eukaryota</taxon>
        <taxon>Viridiplantae</taxon>
        <taxon>Streptophyta</taxon>
        <taxon>Embryophyta</taxon>
        <taxon>Tracheophyta</taxon>
        <taxon>Spermatophyta</taxon>
        <taxon>Magnoliopsida</taxon>
        <taxon>Trochodendrales</taxon>
        <taxon>Trochodendraceae</taxon>
        <taxon>Tetracentron</taxon>
    </lineage>
</organism>
<accession>A0A834ZXG5</accession>
<evidence type="ECO:0000313" key="2">
    <source>
        <dbReference type="EMBL" id="KAF8410437.1"/>
    </source>
</evidence>
<gene>
    <name evidence="2" type="ORF">HHK36_002966</name>
</gene>
<dbReference type="Proteomes" id="UP000655225">
    <property type="component" value="Unassembled WGS sequence"/>
</dbReference>
<feature type="domain" description="Amidase" evidence="1">
    <location>
        <begin position="187"/>
        <end position="390"/>
    </location>
</feature>
<dbReference type="SUPFAM" id="SSF75304">
    <property type="entry name" value="Amidase signature (AS) enzymes"/>
    <property type="match status" value="1"/>
</dbReference>
<dbReference type="PANTHER" id="PTHR42678">
    <property type="entry name" value="AMIDASE"/>
    <property type="match status" value="1"/>
</dbReference>
<dbReference type="PANTHER" id="PTHR42678:SF34">
    <property type="entry name" value="OS04G0183300 PROTEIN"/>
    <property type="match status" value="1"/>
</dbReference>
<comment type="caution">
    <text evidence="2">The sequence shown here is derived from an EMBL/GenBank/DDBJ whole genome shotgun (WGS) entry which is preliminary data.</text>
</comment>
<dbReference type="AlphaFoldDB" id="A0A834ZXG5"/>
<dbReference type="Pfam" id="PF01425">
    <property type="entry name" value="Amidase"/>
    <property type="match status" value="1"/>
</dbReference>
<evidence type="ECO:0000313" key="3">
    <source>
        <dbReference type="Proteomes" id="UP000655225"/>
    </source>
</evidence>
<dbReference type="EMBL" id="JABCRI010000002">
    <property type="protein sequence ID" value="KAF8410437.1"/>
    <property type="molecule type" value="Genomic_DNA"/>
</dbReference>
<protein>
    <recommendedName>
        <fullName evidence="1">Amidase domain-containing protein</fullName>
    </recommendedName>
</protein>
<dbReference type="InterPro" id="IPR023631">
    <property type="entry name" value="Amidase_dom"/>
</dbReference>
<evidence type="ECO:0000259" key="1">
    <source>
        <dbReference type="Pfam" id="PF01425"/>
    </source>
</evidence>
<proteinExistence type="predicted"/>
<keyword evidence="3" id="KW-1185">Reference proteome</keyword>
<reference evidence="2 3" key="1">
    <citation type="submission" date="2020-04" db="EMBL/GenBank/DDBJ databases">
        <title>Plant Genome Project.</title>
        <authorList>
            <person name="Zhang R.-G."/>
        </authorList>
    </citation>
    <scope>NUCLEOTIDE SEQUENCE [LARGE SCALE GENOMIC DNA]</scope>
    <source>
        <strain evidence="2">YNK0</strain>
        <tissue evidence="2">Leaf</tissue>
    </source>
</reference>
<dbReference type="InterPro" id="IPR036928">
    <property type="entry name" value="AS_sf"/>
</dbReference>